<evidence type="ECO:0000313" key="4">
    <source>
        <dbReference type="Proteomes" id="UP000807504"/>
    </source>
</evidence>
<dbReference type="PANTHER" id="PTHR46599:SF2">
    <property type="entry name" value="PIGGYBAC TRANSPOSABLE ELEMENT-DERIVED PROTEIN 4-LIKE"/>
    <property type="match status" value="1"/>
</dbReference>
<dbReference type="Proteomes" id="UP000807504">
    <property type="component" value="Unassembled WGS sequence"/>
</dbReference>
<organism evidence="3 4">
    <name type="scientific">Argiope bruennichi</name>
    <name type="common">Wasp spider</name>
    <name type="synonym">Aranea bruennichi</name>
    <dbReference type="NCBI Taxonomy" id="94029"/>
    <lineage>
        <taxon>Eukaryota</taxon>
        <taxon>Metazoa</taxon>
        <taxon>Ecdysozoa</taxon>
        <taxon>Arthropoda</taxon>
        <taxon>Chelicerata</taxon>
        <taxon>Arachnida</taxon>
        <taxon>Araneae</taxon>
        <taxon>Araneomorphae</taxon>
        <taxon>Entelegynae</taxon>
        <taxon>Araneoidea</taxon>
        <taxon>Araneidae</taxon>
        <taxon>Argiope</taxon>
    </lineage>
</organism>
<dbReference type="Pfam" id="PF13843">
    <property type="entry name" value="DDE_Tnp_1_7"/>
    <property type="match status" value="2"/>
</dbReference>
<reference evidence="3" key="1">
    <citation type="journal article" date="2020" name="bioRxiv">
        <title>Chromosome-level reference genome of the European wasp spider Argiope bruennichi: a resource for studies on range expansion and evolutionary adaptation.</title>
        <authorList>
            <person name="Sheffer M.M."/>
            <person name="Hoppe A."/>
            <person name="Krehenwinkel H."/>
            <person name="Uhl G."/>
            <person name="Kuss A.W."/>
            <person name="Jensen L."/>
            <person name="Jensen C."/>
            <person name="Gillespie R.G."/>
            <person name="Hoff K.J."/>
            <person name="Prost S."/>
        </authorList>
    </citation>
    <scope>NUCLEOTIDE SEQUENCE</scope>
</reference>
<name>A0A8T0ET40_ARGBR</name>
<dbReference type="AlphaFoldDB" id="A0A8T0ET40"/>
<comment type="caution">
    <text evidence="3">The sequence shown here is derived from an EMBL/GenBank/DDBJ whole genome shotgun (WGS) entry which is preliminary data.</text>
</comment>
<accession>A0A8T0ET40</accession>
<dbReference type="EMBL" id="JABXBU010002072">
    <property type="protein sequence ID" value="KAF8778424.1"/>
    <property type="molecule type" value="Genomic_DNA"/>
</dbReference>
<reference evidence="3" key="2">
    <citation type="submission" date="2020-06" db="EMBL/GenBank/DDBJ databases">
        <authorList>
            <person name="Sheffer M."/>
        </authorList>
    </citation>
    <scope>NUCLEOTIDE SEQUENCE</scope>
</reference>
<evidence type="ECO:0000259" key="2">
    <source>
        <dbReference type="Pfam" id="PF13843"/>
    </source>
</evidence>
<sequence>MSALLENDSDSEDDIEVSENDSSRQIIEWNSNLIENKNISIPKFEQLSGPIHNLPTGSSALQYLKLYLTDEICEKMRLNTNKYAEFCAKQRGYEDKSWYPIASIKEIWAFFTVLFVMSLVKMPRLTDYWAKTATLGNERVKSMMGKHMFLKIKYYFHIPDRESEVKKNESSFTFSQKVEPLQKYLQEKFTELFKRTAEVSIDEVLVKFKGRLGIIQYMPLKPEKRVIKLWRLCTSHFGYTLNFEMYCGKFGNTPRTKNGLGYEVVMHLTKGRKGAEKLSVQCPVVFVQYNRHMGGVDLADQCRKYFSVVRKSSKWWWYIFSFLLDTAVNNAFILMKATNSPPTKRIYHLYDFKLELIEELGKEGCRKRAHSDFNRTEEHSHKKREIDSRKRTCVRCRKLGLKTAAGRSIESSWECAICNIYLCQNCFVDN</sequence>
<feature type="domain" description="PiggyBac transposable element-derived protein" evidence="2">
    <location>
        <begin position="279"/>
        <end position="332"/>
    </location>
</feature>
<dbReference type="InterPro" id="IPR029526">
    <property type="entry name" value="PGBD"/>
</dbReference>
<gene>
    <name evidence="3" type="ORF">HNY73_015148</name>
</gene>
<feature type="compositionally biased region" description="Acidic residues" evidence="1">
    <location>
        <begin position="7"/>
        <end position="19"/>
    </location>
</feature>
<feature type="region of interest" description="Disordered" evidence="1">
    <location>
        <begin position="1"/>
        <end position="20"/>
    </location>
</feature>
<evidence type="ECO:0000313" key="3">
    <source>
        <dbReference type="EMBL" id="KAF8778424.1"/>
    </source>
</evidence>
<proteinExistence type="predicted"/>
<dbReference type="PANTHER" id="PTHR46599">
    <property type="entry name" value="PIGGYBAC TRANSPOSABLE ELEMENT-DERIVED PROTEIN 4"/>
    <property type="match status" value="1"/>
</dbReference>
<protein>
    <submittedName>
        <fullName evidence="3">PiggyBac transposable element-derived protein like</fullName>
    </submittedName>
</protein>
<keyword evidence="4" id="KW-1185">Reference proteome</keyword>
<feature type="domain" description="PiggyBac transposable element-derived protein" evidence="2">
    <location>
        <begin position="60"/>
        <end position="273"/>
    </location>
</feature>
<evidence type="ECO:0000256" key="1">
    <source>
        <dbReference type="SAM" id="MobiDB-lite"/>
    </source>
</evidence>